<evidence type="ECO:0000259" key="2">
    <source>
        <dbReference type="SMART" id="SM00992"/>
    </source>
</evidence>
<keyword evidence="3" id="KW-0238">DNA-binding</keyword>
<comment type="caution">
    <text evidence="3">The sequence shown here is derived from an EMBL/GenBank/DDBJ whole genome shotgun (WGS) entry which is preliminary data.</text>
</comment>
<sequence>MVRAKFSIGQVVTHGLYGYRGIIIDADPVFSLSNDWYERMAQTRPAKEQPWYHILVHNSDIQTYVAEHSLTAEQQTLDVTNPHIESYFRKRERQQYDTQRMMS</sequence>
<dbReference type="InterPro" id="IPR036623">
    <property type="entry name" value="Hemimethylated_DNA-bd_sf"/>
</dbReference>
<dbReference type="SMART" id="SM00992">
    <property type="entry name" value="YccV-like"/>
    <property type="match status" value="1"/>
</dbReference>
<dbReference type="OrthoDB" id="9806050at2"/>
<keyword evidence="4" id="KW-1185">Reference proteome</keyword>
<dbReference type="EMBL" id="PIPQ01000001">
    <property type="protein sequence ID" value="RUO44066.1"/>
    <property type="molecule type" value="Genomic_DNA"/>
</dbReference>
<dbReference type="SUPFAM" id="SSF141255">
    <property type="entry name" value="YccV-like"/>
    <property type="match status" value="1"/>
</dbReference>
<reference evidence="3 4" key="1">
    <citation type="journal article" date="2011" name="Front. Microbiol.">
        <title>Genomic signatures of strain selection and enhancement in Bacillus atrophaeus var. globigii, a historical biowarfare simulant.</title>
        <authorList>
            <person name="Gibbons H.S."/>
            <person name="Broomall S.M."/>
            <person name="McNew L.A."/>
            <person name="Daligault H."/>
            <person name="Chapman C."/>
            <person name="Bruce D."/>
            <person name="Karavis M."/>
            <person name="Krepps M."/>
            <person name="McGregor P.A."/>
            <person name="Hong C."/>
            <person name="Park K.H."/>
            <person name="Akmal A."/>
            <person name="Feldman A."/>
            <person name="Lin J.S."/>
            <person name="Chang W.E."/>
            <person name="Higgs B.W."/>
            <person name="Demirev P."/>
            <person name="Lindquist J."/>
            <person name="Liem A."/>
            <person name="Fochler E."/>
            <person name="Read T.D."/>
            <person name="Tapia R."/>
            <person name="Johnson S."/>
            <person name="Bishop-Lilly K.A."/>
            <person name="Detter C."/>
            <person name="Han C."/>
            <person name="Sozhamannan S."/>
            <person name="Rosenzweig C.N."/>
            <person name="Skowronski E.W."/>
        </authorList>
    </citation>
    <scope>NUCLEOTIDE SEQUENCE [LARGE SCALE GENOMIC DNA]</scope>
    <source>
        <strain evidence="3 4">AIT1</strain>
    </source>
</reference>
<name>A0A432X9S8_9GAMM</name>
<proteinExistence type="predicted"/>
<dbReference type="GO" id="GO:0003677">
    <property type="term" value="F:DNA binding"/>
    <property type="evidence" value="ECO:0007669"/>
    <property type="project" value="UniProtKB-UniRule"/>
</dbReference>
<protein>
    <recommendedName>
        <fullName evidence="1">Heat shock protein HspQ</fullName>
    </recommendedName>
</protein>
<accession>A0A432X9S8</accession>
<dbReference type="RefSeq" id="WP_126756464.1">
    <property type="nucleotide sequence ID" value="NZ_PIPQ01000001.1"/>
</dbReference>
<dbReference type="Pfam" id="PF08755">
    <property type="entry name" value="YccV-like"/>
    <property type="match status" value="1"/>
</dbReference>
<feature type="domain" description="Hemimethylated DNA-binding" evidence="2">
    <location>
        <begin position="3"/>
        <end position="99"/>
    </location>
</feature>
<dbReference type="PANTHER" id="PTHR48439:SF1">
    <property type="entry name" value="HEMIMETHYLATED DNA-BINDING DOMAIN-CONTAINING PROTEIN"/>
    <property type="match status" value="1"/>
</dbReference>
<dbReference type="NCBIfam" id="TIGR02097">
    <property type="entry name" value="yccV"/>
    <property type="match status" value="1"/>
</dbReference>
<dbReference type="InterPro" id="IPR053189">
    <property type="entry name" value="Clp_protease_adapter_ClpF"/>
</dbReference>
<dbReference type="Gene3D" id="2.30.30.390">
    <property type="entry name" value="Hemimethylated DNA-binding domain"/>
    <property type="match status" value="1"/>
</dbReference>
<evidence type="ECO:0000313" key="3">
    <source>
        <dbReference type="EMBL" id="RUO44066.1"/>
    </source>
</evidence>
<dbReference type="Proteomes" id="UP000286976">
    <property type="component" value="Unassembled WGS sequence"/>
</dbReference>
<dbReference type="AlphaFoldDB" id="A0A432X9S8"/>
<dbReference type="PANTHER" id="PTHR48439">
    <property type="entry name" value="HEMIMETHYLATED DNA-BINDING DOMAIN-CONTAINING PROTEIN"/>
    <property type="match status" value="1"/>
</dbReference>
<dbReference type="InterPro" id="IPR011722">
    <property type="entry name" value="Hemimethylated_DNA-bd_dom"/>
</dbReference>
<evidence type="ECO:0000256" key="1">
    <source>
        <dbReference type="NCBIfam" id="TIGR02097"/>
    </source>
</evidence>
<organism evidence="3 4">
    <name type="scientific">Aliidiomarina taiwanensis</name>
    <dbReference type="NCBI Taxonomy" id="946228"/>
    <lineage>
        <taxon>Bacteria</taxon>
        <taxon>Pseudomonadati</taxon>
        <taxon>Pseudomonadota</taxon>
        <taxon>Gammaproteobacteria</taxon>
        <taxon>Alteromonadales</taxon>
        <taxon>Idiomarinaceae</taxon>
        <taxon>Aliidiomarina</taxon>
    </lineage>
</organism>
<evidence type="ECO:0000313" key="4">
    <source>
        <dbReference type="Proteomes" id="UP000286976"/>
    </source>
</evidence>
<gene>
    <name evidence="3" type="ORF">CWE15_02505</name>
</gene>